<feature type="domain" description="Histidine kinase" evidence="15">
    <location>
        <begin position="154"/>
        <end position="353"/>
    </location>
</feature>
<name>A0A9D2GEP1_9FIRM</name>
<dbReference type="Gene3D" id="1.10.287.130">
    <property type="match status" value="1"/>
</dbReference>
<evidence type="ECO:0000256" key="13">
    <source>
        <dbReference type="ARBA" id="ARBA00023136"/>
    </source>
</evidence>
<dbReference type="InterPro" id="IPR032834">
    <property type="entry name" value="NatK-like_C"/>
</dbReference>
<dbReference type="InterPro" id="IPR050398">
    <property type="entry name" value="HssS/ArlS-like"/>
</dbReference>
<evidence type="ECO:0000259" key="15">
    <source>
        <dbReference type="PROSITE" id="PS50109"/>
    </source>
</evidence>
<dbReference type="EMBL" id="DXBC01000016">
    <property type="protein sequence ID" value="HIZ78334.1"/>
    <property type="molecule type" value="Genomic_DNA"/>
</dbReference>
<sequence>MQTEKREEKRRTLAGEILEFLLVALAVAAFTFCFLYFTSQSLAETYLTDLGVFLSEGQQRVLWVWLRSLCLMAAAAVFLVLFLFMLGQRIAYLLKIIRGVDALQASRMDAAIPLEGNDELTELAERINYLAVSERELTGREQRLREERDAWIRSLSHDIRTPLTSMISYTQLLESRTELSEEEVRSYIRLVQAKSEQIRELTDRLLGREKQNLEKVEHMKFLMEQLAAEWEEILEERFVCRVDLSGLEDFSGLADIYGFRRIFDNLASNAEKYALPEEAVELRITGEKGDEAGGTLTVCQKNQIRRTGPSPESRGIGLESIRRIAAEYGGTAEVRCGDREFEVEIVMKIPACL</sequence>
<keyword evidence="8" id="KW-0547">Nucleotide-binding</keyword>
<dbReference type="SMART" id="SM00388">
    <property type="entry name" value="HisKA"/>
    <property type="match status" value="1"/>
</dbReference>
<keyword evidence="13 14" id="KW-0472">Membrane</keyword>
<keyword evidence="12" id="KW-0902">Two-component regulatory system</keyword>
<evidence type="ECO:0000313" key="18">
    <source>
        <dbReference type="Proteomes" id="UP000824101"/>
    </source>
</evidence>
<evidence type="ECO:0000256" key="8">
    <source>
        <dbReference type="ARBA" id="ARBA00022741"/>
    </source>
</evidence>
<keyword evidence="11 14" id="KW-1133">Transmembrane helix</keyword>
<evidence type="ECO:0000256" key="9">
    <source>
        <dbReference type="ARBA" id="ARBA00022777"/>
    </source>
</evidence>
<dbReference type="GO" id="GO:0000155">
    <property type="term" value="F:phosphorelay sensor kinase activity"/>
    <property type="evidence" value="ECO:0007669"/>
    <property type="project" value="InterPro"/>
</dbReference>
<comment type="caution">
    <text evidence="17">The sequence shown here is derived from an EMBL/GenBank/DDBJ whole genome shotgun (WGS) entry which is preliminary data.</text>
</comment>
<evidence type="ECO:0000256" key="4">
    <source>
        <dbReference type="ARBA" id="ARBA00022475"/>
    </source>
</evidence>
<evidence type="ECO:0000256" key="3">
    <source>
        <dbReference type="ARBA" id="ARBA00012438"/>
    </source>
</evidence>
<keyword evidence="7 14" id="KW-0812">Transmembrane</keyword>
<keyword evidence="5" id="KW-0597">Phosphoprotein</keyword>
<comment type="catalytic activity">
    <reaction evidence="1">
        <text>ATP + protein L-histidine = ADP + protein N-phospho-L-histidine.</text>
        <dbReference type="EC" id="2.7.13.3"/>
    </reaction>
</comment>
<keyword evidence="4" id="KW-1003">Cell membrane</keyword>
<dbReference type="InterPro" id="IPR003660">
    <property type="entry name" value="HAMP_dom"/>
</dbReference>
<evidence type="ECO:0000256" key="6">
    <source>
        <dbReference type="ARBA" id="ARBA00022679"/>
    </source>
</evidence>
<evidence type="ECO:0000256" key="1">
    <source>
        <dbReference type="ARBA" id="ARBA00000085"/>
    </source>
</evidence>
<dbReference type="InterPro" id="IPR036097">
    <property type="entry name" value="HisK_dim/P_sf"/>
</dbReference>
<dbReference type="Pfam" id="PF14501">
    <property type="entry name" value="HATPase_c_5"/>
    <property type="match status" value="1"/>
</dbReference>
<reference evidence="17" key="2">
    <citation type="submission" date="2021-04" db="EMBL/GenBank/DDBJ databases">
        <authorList>
            <person name="Gilroy R."/>
        </authorList>
    </citation>
    <scope>NUCLEOTIDE SEQUENCE</scope>
    <source>
        <strain evidence="17">ChiBcec1-1093</strain>
    </source>
</reference>
<feature type="transmembrane region" description="Helical" evidence="14">
    <location>
        <begin position="20"/>
        <end position="42"/>
    </location>
</feature>
<dbReference type="CDD" id="cd00082">
    <property type="entry name" value="HisKA"/>
    <property type="match status" value="1"/>
</dbReference>
<feature type="transmembrane region" description="Helical" evidence="14">
    <location>
        <begin position="62"/>
        <end position="86"/>
    </location>
</feature>
<dbReference type="Proteomes" id="UP000824101">
    <property type="component" value="Unassembled WGS sequence"/>
</dbReference>
<evidence type="ECO:0000256" key="2">
    <source>
        <dbReference type="ARBA" id="ARBA00004651"/>
    </source>
</evidence>
<dbReference type="GO" id="GO:0005886">
    <property type="term" value="C:plasma membrane"/>
    <property type="evidence" value="ECO:0007669"/>
    <property type="project" value="UniProtKB-SubCell"/>
</dbReference>
<dbReference type="GO" id="GO:0005524">
    <property type="term" value="F:ATP binding"/>
    <property type="evidence" value="ECO:0007669"/>
    <property type="project" value="UniProtKB-KW"/>
</dbReference>
<evidence type="ECO:0000256" key="10">
    <source>
        <dbReference type="ARBA" id="ARBA00022840"/>
    </source>
</evidence>
<keyword evidence="6" id="KW-0808">Transferase</keyword>
<dbReference type="SUPFAM" id="SSF47384">
    <property type="entry name" value="Homodimeric domain of signal transducing histidine kinase"/>
    <property type="match status" value="1"/>
</dbReference>
<evidence type="ECO:0000256" key="5">
    <source>
        <dbReference type="ARBA" id="ARBA00022553"/>
    </source>
</evidence>
<dbReference type="PROSITE" id="PS50109">
    <property type="entry name" value="HIS_KIN"/>
    <property type="match status" value="1"/>
</dbReference>
<dbReference type="Gene3D" id="3.30.565.10">
    <property type="entry name" value="Histidine kinase-like ATPase, C-terminal domain"/>
    <property type="match status" value="1"/>
</dbReference>
<evidence type="ECO:0000256" key="12">
    <source>
        <dbReference type="ARBA" id="ARBA00023012"/>
    </source>
</evidence>
<keyword evidence="9 17" id="KW-0418">Kinase</keyword>
<comment type="subcellular location">
    <subcellularLocation>
        <location evidence="2">Cell membrane</location>
        <topology evidence="2">Multi-pass membrane protein</topology>
    </subcellularLocation>
</comment>
<dbReference type="PANTHER" id="PTHR45528">
    <property type="entry name" value="SENSOR HISTIDINE KINASE CPXA"/>
    <property type="match status" value="1"/>
</dbReference>
<evidence type="ECO:0000256" key="7">
    <source>
        <dbReference type="ARBA" id="ARBA00022692"/>
    </source>
</evidence>
<dbReference type="InterPro" id="IPR036890">
    <property type="entry name" value="HATPase_C_sf"/>
</dbReference>
<dbReference type="EC" id="2.7.13.3" evidence="3"/>
<evidence type="ECO:0000256" key="11">
    <source>
        <dbReference type="ARBA" id="ARBA00022989"/>
    </source>
</evidence>
<dbReference type="PROSITE" id="PS50885">
    <property type="entry name" value="HAMP"/>
    <property type="match status" value="1"/>
</dbReference>
<evidence type="ECO:0000256" key="14">
    <source>
        <dbReference type="SAM" id="Phobius"/>
    </source>
</evidence>
<proteinExistence type="predicted"/>
<dbReference type="PANTHER" id="PTHR45528:SF1">
    <property type="entry name" value="SENSOR HISTIDINE KINASE CPXA"/>
    <property type="match status" value="1"/>
</dbReference>
<evidence type="ECO:0000313" key="17">
    <source>
        <dbReference type="EMBL" id="HIZ78334.1"/>
    </source>
</evidence>
<dbReference type="SUPFAM" id="SSF55874">
    <property type="entry name" value="ATPase domain of HSP90 chaperone/DNA topoisomerase II/histidine kinase"/>
    <property type="match status" value="1"/>
</dbReference>
<reference evidence="17" key="1">
    <citation type="journal article" date="2021" name="PeerJ">
        <title>Extensive microbial diversity within the chicken gut microbiome revealed by metagenomics and culture.</title>
        <authorList>
            <person name="Gilroy R."/>
            <person name="Ravi A."/>
            <person name="Getino M."/>
            <person name="Pursley I."/>
            <person name="Horton D.L."/>
            <person name="Alikhan N.F."/>
            <person name="Baker D."/>
            <person name="Gharbi K."/>
            <person name="Hall N."/>
            <person name="Watson M."/>
            <person name="Adriaenssens E.M."/>
            <person name="Foster-Nyarko E."/>
            <person name="Jarju S."/>
            <person name="Secka A."/>
            <person name="Antonio M."/>
            <person name="Oren A."/>
            <person name="Chaudhuri R.R."/>
            <person name="La Ragione R."/>
            <person name="Hildebrand F."/>
            <person name="Pallen M.J."/>
        </authorList>
    </citation>
    <scope>NUCLEOTIDE SEQUENCE</scope>
    <source>
        <strain evidence="17">ChiBcec1-1093</strain>
    </source>
</reference>
<gene>
    <name evidence="17" type="ORF">IAA17_00875</name>
</gene>
<accession>A0A9D2GEP1</accession>
<protein>
    <recommendedName>
        <fullName evidence="3">histidine kinase</fullName>
        <ecNumber evidence="3">2.7.13.3</ecNumber>
    </recommendedName>
</protein>
<keyword evidence="10" id="KW-0067">ATP-binding</keyword>
<organism evidence="17 18">
    <name type="scientific">Candidatus Lachnoclostridium stercorigallinarum</name>
    <dbReference type="NCBI Taxonomy" id="2838634"/>
    <lineage>
        <taxon>Bacteria</taxon>
        <taxon>Bacillati</taxon>
        <taxon>Bacillota</taxon>
        <taxon>Clostridia</taxon>
        <taxon>Lachnospirales</taxon>
        <taxon>Lachnospiraceae</taxon>
    </lineage>
</organism>
<dbReference type="AlphaFoldDB" id="A0A9D2GEP1"/>
<dbReference type="InterPro" id="IPR005467">
    <property type="entry name" value="His_kinase_dom"/>
</dbReference>
<dbReference type="Pfam" id="PF00512">
    <property type="entry name" value="HisKA"/>
    <property type="match status" value="1"/>
</dbReference>
<dbReference type="InterPro" id="IPR003661">
    <property type="entry name" value="HisK_dim/P_dom"/>
</dbReference>
<feature type="domain" description="HAMP" evidence="16">
    <location>
        <begin position="87"/>
        <end position="139"/>
    </location>
</feature>
<evidence type="ECO:0000259" key="16">
    <source>
        <dbReference type="PROSITE" id="PS50885"/>
    </source>
</evidence>